<dbReference type="Pfam" id="PF08241">
    <property type="entry name" value="Methyltransf_11"/>
    <property type="match status" value="1"/>
</dbReference>
<reference evidence="2 3" key="1">
    <citation type="submission" date="2020-08" db="EMBL/GenBank/DDBJ databases">
        <title>Cohnella phylogeny.</title>
        <authorList>
            <person name="Dunlap C."/>
        </authorList>
    </citation>
    <scope>NUCLEOTIDE SEQUENCE [LARGE SCALE GENOMIC DNA]</scope>
    <source>
        <strain evidence="2 3">DSM 25239</strain>
    </source>
</reference>
<dbReference type="InterPro" id="IPR029063">
    <property type="entry name" value="SAM-dependent_MTases_sf"/>
</dbReference>
<organism evidence="2 3">
    <name type="scientific">Cohnella xylanilytica</name>
    <dbReference type="NCBI Taxonomy" id="557555"/>
    <lineage>
        <taxon>Bacteria</taxon>
        <taxon>Bacillati</taxon>
        <taxon>Bacillota</taxon>
        <taxon>Bacilli</taxon>
        <taxon>Bacillales</taxon>
        <taxon>Paenibacillaceae</taxon>
        <taxon>Cohnella</taxon>
    </lineage>
</organism>
<gene>
    <name evidence="2" type="ORF">H7B90_07650</name>
</gene>
<keyword evidence="2" id="KW-0489">Methyltransferase</keyword>
<name>A0A841TSW3_9BACL</name>
<sequence length="186" mass="21214">MHDSSYLAMMQFMVKYLAQRPALNILDVGSMDVNGTYKALFNRPGWHYVGCDMEAGSNVDVVLKKPYDWEAIPDDTFDAVISGQSFEHIEYIWVTISEIARVMKPGGLCYIIAPSSGPEHKYPYDCWRIYPDGFRTLAKYGGLEEVEVKTDWNGPGIWHDSVLIGRKPVYSPEVAQRMRHRTASRD</sequence>
<keyword evidence="2" id="KW-0808">Transferase</keyword>
<dbReference type="AlphaFoldDB" id="A0A841TSW3"/>
<evidence type="ECO:0000313" key="2">
    <source>
        <dbReference type="EMBL" id="MBB6691265.1"/>
    </source>
</evidence>
<proteinExistence type="predicted"/>
<comment type="caution">
    <text evidence="2">The sequence shown here is derived from an EMBL/GenBank/DDBJ whole genome shotgun (WGS) entry which is preliminary data.</text>
</comment>
<dbReference type="Proteomes" id="UP000553776">
    <property type="component" value="Unassembled WGS sequence"/>
</dbReference>
<evidence type="ECO:0000313" key="3">
    <source>
        <dbReference type="Proteomes" id="UP000553776"/>
    </source>
</evidence>
<dbReference type="GO" id="GO:0032259">
    <property type="term" value="P:methylation"/>
    <property type="evidence" value="ECO:0007669"/>
    <property type="project" value="UniProtKB-KW"/>
</dbReference>
<dbReference type="Gene3D" id="3.40.50.150">
    <property type="entry name" value="Vaccinia Virus protein VP39"/>
    <property type="match status" value="1"/>
</dbReference>
<dbReference type="RefSeq" id="WP_185135265.1">
    <property type="nucleotide sequence ID" value="NZ_JACJVR010000025.1"/>
</dbReference>
<accession>A0A841TSW3</accession>
<dbReference type="InterPro" id="IPR013216">
    <property type="entry name" value="Methyltransf_11"/>
</dbReference>
<dbReference type="EMBL" id="JACJVR010000025">
    <property type="protein sequence ID" value="MBB6691265.1"/>
    <property type="molecule type" value="Genomic_DNA"/>
</dbReference>
<keyword evidence="3" id="KW-1185">Reference proteome</keyword>
<feature type="domain" description="Methyltransferase type 11" evidence="1">
    <location>
        <begin position="43"/>
        <end position="111"/>
    </location>
</feature>
<dbReference type="GO" id="GO:0008757">
    <property type="term" value="F:S-adenosylmethionine-dependent methyltransferase activity"/>
    <property type="evidence" value="ECO:0007669"/>
    <property type="project" value="InterPro"/>
</dbReference>
<dbReference type="CDD" id="cd02440">
    <property type="entry name" value="AdoMet_MTases"/>
    <property type="match status" value="1"/>
</dbReference>
<protein>
    <submittedName>
        <fullName evidence="2">Class I SAM-dependent methyltransferase</fullName>
    </submittedName>
</protein>
<evidence type="ECO:0000259" key="1">
    <source>
        <dbReference type="Pfam" id="PF08241"/>
    </source>
</evidence>
<dbReference type="SUPFAM" id="SSF53335">
    <property type="entry name" value="S-adenosyl-L-methionine-dependent methyltransferases"/>
    <property type="match status" value="1"/>
</dbReference>